<dbReference type="SUPFAM" id="SSF47413">
    <property type="entry name" value="lambda repressor-like DNA-binding domains"/>
    <property type="match status" value="1"/>
</dbReference>
<sequence length="483" mass="56236">MSVLSEKLKYFIDQKGLSIANLAKRSGIERSTLYQYINDRRPLQNRTQLEVIMLELHLTPDEREEVLEAYEITRIGVKNYNRRRKVREILESLLTLEEGNTETVKTGGGINLPEMENKGLIRGELEVNRVVHQVIQETARRGGQLKLLVQPDYELVMESLMLVKGGLEDTKVTQIICLEPDSGQDGCSNLESIRRVLRYGIGIRCYEPRYYYGKAKEHYGSMSVLPYLIATDRYAIQIASDRKAAILHKDPKTVEYLNGVFDKMCQQSRLLMVSIDGFGGEQAKWGSEYIRTVNFSNSYEMCSGLCSVQFWDERMIRKYMNRNIPGYEVMVDKYIAYTAGLYQAKRQGHTTVLMNTAFVEEFIQTGVFREYPEIFFSEPVSPEDRRELIERILKAVDEGWYHIRMVPMEDFLLSYHWEILMNQGSGMLFQYAFENQFRIFQIEEKDILDAVFDFLENTAVGPNVLDDRQSAKLLRKWEKQYLT</sequence>
<dbReference type="InterPro" id="IPR010982">
    <property type="entry name" value="Lambda_DNA-bd_dom_sf"/>
</dbReference>
<evidence type="ECO:0000313" key="3">
    <source>
        <dbReference type="Proteomes" id="UP000824164"/>
    </source>
</evidence>
<gene>
    <name evidence="2" type="ORF">IAB63_02095</name>
</gene>
<reference evidence="2" key="2">
    <citation type="journal article" date="2021" name="PeerJ">
        <title>Extensive microbial diversity within the chicken gut microbiome revealed by metagenomics and culture.</title>
        <authorList>
            <person name="Gilroy R."/>
            <person name="Ravi A."/>
            <person name="Getino M."/>
            <person name="Pursley I."/>
            <person name="Horton D.L."/>
            <person name="Alikhan N.F."/>
            <person name="Baker D."/>
            <person name="Gharbi K."/>
            <person name="Hall N."/>
            <person name="Watson M."/>
            <person name="Adriaenssens E.M."/>
            <person name="Foster-Nyarko E."/>
            <person name="Jarju S."/>
            <person name="Secka A."/>
            <person name="Antonio M."/>
            <person name="Oren A."/>
            <person name="Chaudhuri R.R."/>
            <person name="La Ragione R."/>
            <person name="Hildebrand F."/>
            <person name="Pallen M.J."/>
        </authorList>
    </citation>
    <scope>NUCLEOTIDE SEQUENCE</scope>
    <source>
        <strain evidence="2">CHK187-14744</strain>
    </source>
</reference>
<dbReference type="InterPro" id="IPR001387">
    <property type="entry name" value="Cro/C1-type_HTH"/>
</dbReference>
<dbReference type="Pfam" id="PF13443">
    <property type="entry name" value="HTH_26"/>
    <property type="match status" value="1"/>
</dbReference>
<name>A0A9D1HGA3_9FIRM</name>
<dbReference type="CDD" id="cd00093">
    <property type="entry name" value="HTH_XRE"/>
    <property type="match status" value="1"/>
</dbReference>
<dbReference type="GO" id="GO:0003677">
    <property type="term" value="F:DNA binding"/>
    <property type="evidence" value="ECO:0007669"/>
    <property type="project" value="InterPro"/>
</dbReference>
<dbReference type="Proteomes" id="UP000824164">
    <property type="component" value="Unassembled WGS sequence"/>
</dbReference>
<accession>A0A9D1HGA3</accession>
<organism evidence="2 3">
    <name type="scientific">Candidatus Onthocola gallistercoris</name>
    <dbReference type="NCBI Taxonomy" id="2840876"/>
    <lineage>
        <taxon>Bacteria</taxon>
        <taxon>Bacillati</taxon>
        <taxon>Bacillota</taxon>
        <taxon>Bacilli</taxon>
        <taxon>Candidatus Onthocola</taxon>
    </lineage>
</organism>
<feature type="domain" description="HTH cro/C1-type" evidence="1">
    <location>
        <begin position="8"/>
        <end position="63"/>
    </location>
</feature>
<dbReference type="PROSITE" id="PS50943">
    <property type="entry name" value="HTH_CROC1"/>
    <property type="match status" value="1"/>
</dbReference>
<dbReference type="Gene3D" id="1.10.260.40">
    <property type="entry name" value="lambda repressor-like DNA-binding domains"/>
    <property type="match status" value="1"/>
</dbReference>
<reference evidence="2" key="1">
    <citation type="submission" date="2020-10" db="EMBL/GenBank/DDBJ databases">
        <authorList>
            <person name="Gilroy R."/>
        </authorList>
    </citation>
    <scope>NUCLEOTIDE SEQUENCE</scope>
    <source>
        <strain evidence="2">CHK187-14744</strain>
    </source>
</reference>
<protein>
    <submittedName>
        <fullName evidence="2">Helix-turn-helix transcriptional regulator</fullName>
    </submittedName>
</protein>
<dbReference type="SMART" id="SM00530">
    <property type="entry name" value="HTH_XRE"/>
    <property type="match status" value="1"/>
</dbReference>
<dbReference type="EMBL" id="DVLT01000013">
    <property type="protein sequence ID" value="HIU02025.1"/>
    <property type="molecule type" value="Genomic_DNA"/>
</dbReference>
<comment type="caution">
    <text evidence="2">The sequence shown here is derived from an EMBL/GenBank/DDBJ whole genome shotgun (WGS) entry which is preliminary data.</text>
</comment>
<proteinExistence type="predicted"/>
<evidence type="ECO:0000259" key="1">
    <source>
        <dbReference type="PROSITE" id="PS50943"/>
    </source>
</evidence>
<dbReference type="AlphaFoldDB" id="A0A9D1HGA3"/>
<evidence type="ECO:0000313" key="2">
    <source>
        <dbReference type="EMBL" id="HIU02025.1"/>
    </source>
</evidence>